<protein>
    <submittedName>
        <fullName evidence="3">P-loop containing nucleoside triphosphate hydrolase protein</fullName>
    </submittedName>
</protein>
<dbReference type="InterPro" id="IPR027417">
    <property type="entry name" value="P-loop_NTPase"/>
</dbReference>
<dbReference type="Pfam" id="PF22942">
    <property type="entry name" value="DUF7025"/>
    <property type="match status" value="1"/>
</dbReference>
<comment type="caution">
    <text evidence="3">The sequence shown here is derived from an EMBL/GenBank/DDBJ whole genome shotgun (WGS) entry which is preliminary data.</text>
</comment>
<dbReference type="InterPro" id="IPR003593">
    <property type="entry name" value="AAA+_ATPase"/>
</dbReference>
<dbReference type="SUPFAM" id="SSF52540">
    <property type="entry name" value="P-loop containing nucleoside triphosphate hydrolases"/>
    <property type="match status" value="1"/>
</dbReference>
<organism evidence="3 4">
    <name type="scientific">Apiospora arundinis</name>
    <dbReference type="NCBI Taxonomy" id="335852"/>
    <lineage>
        <taxon>Eukaryota</taxon>
        <taxon>Fungi</taxon>
        <taxon>Dikarya</taxon>
        <taxon>Ascomycota</taxon>
        <taxon>Pezizomycotina</taxon>
        <taxon>Sordariomycetes</taxon>
        <taxon>Xylariomycetidae</taxon>
        <taxon>Amphisphaeriales</taxon>
        <taxon>Apiosporaceae</taxon>
        <taxon>Apiospora</taxon>
    </lineage>
</organism>
<dbReference type="PANTHER" id="PTHR46411">
    <property type="entry name" value="FAMILY ATPASE, PUTATIVE-RELATED"/>
    <property type="match status" value="1"/>
</dbReference>
<feature type="domain" description="AAA+ ATPase" evidence="2">
    <location>
        <begin position="507"/>
        <end position="634"/>
    </location>
</feature>
<keyword evidence="3" id="KW-0378">Hydrolase</keyword>
<dbReference type="InterPro" id="IPR003959">
    <property type="entry name" value="ATPase_AAA_core"/>
</dbReference>
<dbReference type="Gene3D" id="3.40.50.300">
    <property type="entry name" value="P-loop containing nucleotide triphosphate hydrolases"/>
    <property type="match status" value="1"/>
</dbReference>
<proteinExistence type="predicted"/>
<feature type="compositionally biased region" description="Basic residues" evidence="1">
    <location>
        <begin position="1"/>
        <end position="11"/>
    </location>
</feature>
<dbReference type="SMART" id="SM00382">
    <property type="entry name" value="AAA"/>
    <property type="match status" value="1"/>
</dbReference>
<feature type="compositionally biased region" description="Basic and acidic residues" evidence="1">
    <location>
        <begin position="36"/>
        <end position="52"/>
    </location>
</feature>
<reference evidence="3 4" key="1">
    <citation type="journal article" date="2024" name="IMA Fungus">
        <title>Apiospora arundinis, a panoply of carbohydrate-active enzymes and secondary metabolites.</title>
        <authorList>
            <person name="Sorensen T."/>
            <person name="Petersen C."/>
            <person name="Muurmann A.T."/>
            <person name="Christiansen J.V."/>
            <person name="Brundto M.L."/>
            <person name="Overgaard C.K."/>
            <person name="Boysen A.T."/>
            <person name="Wollenberg R.D."/>
            <person name="Larsen T.O."/>
            <person name="Sorensen J.L."/>
            <person name="Nielsen K.L."/>
            <person name="Sondergaard T.E."/>
        </authorList>
    </citation>
    <scope>NUCLEOTIDE SEQUENCE [LARGE SCALE GENOMIC DNA]</scope>
    <source>
        <strain evidence="3 4">AAU 773</strain>
    </source>
</reference>
<dbReference type="PANTHER" id="PTHR46411:SF3">
    <property type="entry name" value="AAA+ ATPASE DOMAIN-CONTAINING PROTEIN"/>
    <property type="match status" value="1"/>
</dbReference>
<dbReference type="Proteomes" id="UP001390339">
    <property type="component" value="Unassembled WGS sequence"/>
</dbReference>
<name>A0ABR2IUU5_9PEZI</name>
<dbReference type="EMBL" id="JAPCWZ010000004">
    <property type="protein sequence ID" value="KAK8868566.1"/>
    <property type="molecule type" value="Genomic_DNA"/>
</dbReference>
<evidence type="ECO:0000259" key="2">
    <source>
        <dbReference type="SMART" id="SM00382"/>
    </source>
</evidence>
<sequence length="711" mass="80721">MARTKQTARRTTKYDYEEETSESDSNESGSESGSDSEDKKAKEEKTQKEHAQVLEGVEVMALAKNSSGASEASKLGYASKLVSNWYHHQCQYNSCQIRWSEFAVVDDEEADLQKRALQVPIVHRHEYRNKHWVTTNITVQDEPMRKVLDKVLHKYQDLDLEVINYTFEPPFMPLVHRWDVLKAFHSTAEAGNLKNAATALLAFLTPVIASSVLSHALTKKTGKVNFDNIWQIFPPNELVITKFFGVDTICRVVKYRHIPETNTCPAAWLIDIEYVDWNGEASGFTTTSISMRDFDGFRRVQALPVYPISFLPDVEKTKATFIERGRKFESLRGYKYMICNGTKITLETEKPEQRPVAGKVCVDAYAYYRSCNIVKPKLRPLSGEETAGEEVEAADPDLSDTPYEMDFSAAPVEVSTAAKGPAERTEDLHTLTDEQCLLSTPWMKGFDMKSKEWCELQVSELKDMTWNDEAFEKLVLPDGEKDLAWAFVENKSLSKTDFDDFIPDKGRGLIILMFGPPGVGKTFTAEAVAERSRVPLYLMSAGDLGTKPSDVEKALERALELCRMWNAMLLLDEADVFLGTRTNESLARNELVSIFLTKLEYYQGILFLTTNRISSIDHAFQSRVDLFLPYHDLTNAARRQVWENFIDRAGRDKFDINDESLEKLSQLNLNGREIKNLIKSAQLLSLKSGGKVPMDRLYMLADKRVQALNLL</sequence>
<feature type="region of interest" description="Disordered" evidence="1">
    <location>
        <begin position="1"/>
        <end position="53"/>
    </location>
</feature>
<evidence type="ECO:0000313" key="4">
    <source>
        <dbReference type="Proteomes" id="UP001390339"/>
    </source>
</evidence>
<feature type="compositionally biased region" description="Acidic residues" evidence="1">
    <location>
        <begin position="16"/>
        <end position="25"/>
    </location>
</feature>
<dbReference type="InterPro" id="IPR054289">
    <property type="entry name" value="DUF7025"/>
</dbReference>
<dbReference type="Pfam" id="PF00004">
    <property type="entry name" value="AAA"/>
    <property type="match status" value="1"/>
</dbReference>
<dbReference type="CDD" id="cd19481">
    <property type="entry name" value="RecA-like_protease"/>
    <property type="match status" value="1"/>
</dbReference>
<evidence type="ECO:0000256" key="1">
    <source>
        <dbReference type="SAM" id="MobiDB-lite"/>
    </source>
</evidence>
<keyword evidence="4" id="KW-1185">Reference proteome</keyword>
<evidence type="ECO:0000313" key="3">
    <source>
        <dbReference type="EMBL" id="KAK8868566.1"/>
    </source>
</evidence>
<dbReference type="GO" id="GO:0016787">
    <property type="term" value="F:hydrolase activity"/>
    <property type="evidence" value="ECO:0007669"/>
    <property type="project" value="UniProtKB-KW"/>
</dbReference>
<gene>
    <name evidence="3" type="ORF">PGQ11_007144</name>
</gene>
<accession>A0ABR2IUU5</accession>